<dbReference type="Proteomes" id="UP000275408">
    <property type="component" value="Unassembled WGS sequence"/>
</dbReference>
<sequence>MRRDEKPTSNKIKKKLERHGICVSASTVRRARKQQGWTLQWTAYCQLICDANKVKRLEFAHRVLESDDTFNNVIFSDECSISLQAYRRTCFRMDGHRGICSKEVEDVSKVRMRSILASCLAKEHSSLPKTVLIN</sequence>
<accession>A0A3M6V694</accession>
<reference evidence="1 2" key="1">
    <citation type="journal article" date="2018" name="Sci. Rep.">
        <title>Comparative analysis of the Pocillopora damicornis genome highlights role of immune system in coral evolution.</title>
        <authorList>
            <person name="Cunning R."/>
            <person name="Bay R.A."/>
            <person name="Gillette P."/>
            <person name="Baker A.C."/>
            <person name="Traylor-Knowles N."/>
        </authorList>
    </citation>
    <scope>NUCLEOTIDE SEQUENCE [LARGE SCALE GENOMIC DNA]</scope>
    <source>
        <strain evidence="1">RSMAS</strain>
        <tissue evidence="1">Whole animal</tissue>
    </source>
</reference>
<dbReference type="InterPro" id="IPR036397">
    <property type="entry name" value="RNaseH_sf"/>
</dbReference>
<keyword evidence="2" id="KW-1185">Reference proteome</keyword>
<dbReference type="EMBL" id="RCHS01000011">
    <property type="protein sequence ID" value="RMX61442.1"/>
    <property type="molecule type" value="Genomic_DNA"/>
</dbReference>
<protein>
    <recommendedName>
        <fullName evidence="3">Transposase Tc1-like domain-containing protein</fullName>
    </recommendedName>
</protein>
<comment type="caution">
    <text evidence="1">The sequence shown here is derived from an EMBL/GenBank/DDBJ whole genome shotgun (WGS) entry which is preliminary data.</text>
</comment>
<evidence type="ECO:0000313" key="2">
    <source>
        <dbReference type="Proteomes" id="UP000275408"/>
    </source>
</evidence>
<gene>
    <name evidence="1" type="ORF">pdam_00023491</name>
</gene>
<proteinExistence type="predicted"/>
<evidence type="ECO:0008006" key="3">
    <source>
        <dbReference type="Google" id="ProtNLM"/>
    </source>
</evidence>
<evidence type="ECO:0000313" key="1">
    <source>
        <dbReference type="EMBL" id="RMX61442.1"/>
    </source>
</evidence>
<name>A0A3M6V694_POCDA</name>
<dbReference type="AlphaFoldDB" id="A0A3M6V694"/>
<dbReference type="Gene3D" id="3.30.420.10">
    <property type="entry name" value="Ribonuclease H-like superfamily/Ribonuclease H"/>
    <property type="match status" value="1"/>
</dbReference>
<organism evidence="1 2">
    <name type="scientific">Pocillopora damicornis</name>
    <name type="common">Cauliflower coral</name>
    <name type="synonym">Millepora damicornis</name>
    <dbReference type="NCBI Taxonomy" id="46731"/>
    <lineage>
        <taxon>Eukaryota</taxon>
        <taxon>Metazoa</taxon>
        <taxon>Cnidaria</taxon>
        <taxon>Anthozoa</taxon>
        <taxon>Hexacorallia</taxon>
        <taxon>Scleractinia</taxon>
        <taxon>Astrocoeniina</taxon>
        <taxon>Pocilloporidae</taxon>
        <taxon>Pocillopora</taxon>
    </lineage>
</organism>
<dbReference type="GO" id="GO:0003676">
    <property type="term" value="F:nucleic acid binding"/>
    <property type="evidence" value="ECO:0007669"/>
    <property type="project" value="InterPro"/>
</dbReference>